<evidence type="ECO:0000259" key="1">
    <source>
        <dbReference type="Pfam" id="PF18557"/>
    </source>
</evidence>
<comment type="caution">
    <text evidence="3">The sequence shown here is derived from an EMBL/GenBank/DDBJ whole genome shotgun (WGS) entry which is preliminary data.</text>
</comment>
<dbReference type="InterPro" id="IPR041649">
    <property type="entry name" value="NepR"/>
</dbReference>
<dbReference type="Proteomes" id="UP000024547">
    <property type="component" value="Unassembled WGS sequence"/>
</dbReference>
<dbReference type="PATRIC" id="fig|1280948.3.peg.2072"/>
<reference evidence="3 4" key="1">
    <citation type="journal article" date="2014" name="Antonie Van Leeuwenhoek">
        <title>Hyphomonas beringensis sp. nov. and Hyphomonas chukchiensis sp. nov., isolated from surface seawater of the Bering Sea and Chukchi Sea.</title>
        <authorList>
            <person name="Li C."/>
            <person name="Lai Q."/>
            <person name="Li G."/>
            <person name="Dong C."/>
            <person name="Wang J."/>
            <person name="Liao Y."/>
            <person name="Shao Z."/>
        </authorList>
    </citation>
    <scope>NUCLEOTIDE SEQUENCE [LARGE SCALE GENOMIC DNA]</scope>
    <source>
        <strain evidence="3 4">22II1-22F38</strain>
    </source>
</reference>
<organism evidence="3 4">
    <name type="scientific">Hyphomonas atlantica</name>
    <dbReference type="NCBI Taxonomy" id="1280948"/>
    <lineage>
        <taxon>Bacteria</taxon>
        <taxon>Pseudomonadati</taxon>
        <taxon>Pseudomonadota</taxon>
        <taxon>Alphaproteobacteria</taxon>
        <taxon>Hyphomonadales</taxon>
        <taxon>Hyphomonadaceae</taxon>
        <taxon>Hyphomonas</taxon>
    </lineage>
</organism>
<feature type="domain" description="Anti-sigma factor NepR" evidence="1">
    <location>
        <begin position="20"/>
        <end position="53"/>
    </location>
</feature>
<dbReference type="Proteomes" id="UP000259173">
    <property type="component" value="Unassembled WGS sequence"/>
</dbReference>
<proteinExistence type="predicted"/>
<dbReference type="AlphaFoldDB" id="A0A059DZE0"/>
<dbReference type="Pfam" id="PF18557">
    <property type="entry name" value="NepR"/>
    <property type="match status" value="1"/>
</dbReference>
<evidence type="ECO:0000313" key="5">
    <source>
        <dbReference type="Proteomes" id="UP000259173"/>
    </source>
</evidence>
<gene>
    <name evidence="2" type="ORF">DCG65_11975</name>
    <name evidence="3" type="ORF">HY36_05075</name>
</gene>
<protein>
    <recommendedName>
        <fullName evidence="1">Anti-sigma factor NepR domain-containing protein</fullName>
    </recommendedName>
</protein>
<dbReference type="EMBL" id="AWFH01000023">
    <property type="protein sequence ID" value="KCZ60352.1"/>
    <property type="molecule type" value="Genomic_DNA"/>
</dbReference>
<sequence>MGKAARHSPDVIELDLKRGRQLGSALRDAYASVLNEPCPQHLLDLLDELRLKEKSNQDKQTS</sequence>
<name>A0A059DZE0_9PROT</name>
<dbReference type="EMBL" id="DMBR01000363">
    <property type="protein sequence ID" value="HAE95271.1"/>
    <property type="molecule type" value="Genomic_DNA"/>
</dbReference>
<evidence type="ECO:0000313" key="4">
    <source>
        <dbReference type="Proteomes" id="UP000024547"/>
    </source>
</evidence>
<dbReference type="GeneID" id="92501091"/>
<evidence type="ECO:0000313" key="2">
    <source>
        <dbReference type="EMBL" id="HAE95271.1"/>
    </source>
</evidence>
<evidence type="ECO:0000313" key="3">
    <source>
        <dbReference type="EMBL" id="KCZ60352.1"/>
    </source>
</evidence>
<keyword evidence="4" id="KW-1185">Reference proteome</keyword>
<reference evidence="2 5" key="2">
    <citation type="journal article" date="2018" name="Nat. Biotechnol.">
        <title>A standardized bacterial taxonomy based on genome phylogeny substantially revises the tree of life.</title>
        <authorList>
            <person name="Parks D.H."/>
            <person name="Chuvochina M."/>
            <person name="Waite D.W."/>
            <person name="Rinke C."/>
            <person name="Skarshewski A."/>
            <person name="Chaumeil P.A."/>
            <person name="Hugenholtz P."/>
        </authorList>
    </citation>
    <scope>NUCLEOTIDE SEQUENCE [LARGE SCALE GENOMIC DNA]</scope>
    <source>
        <strain evidence="2">UBA8557</strain>
    </source>
</reference>
<accession>A0A059DZE0</accession>
<dbReference type="RefSeq" id="WP_035552125.1">
    <property type="nucleotide sequence ID" value="NZ_AWFH01000023.1"/>
</dbReference>